<keyword evidence="5" id="KW-1185">Reference proteome</keyword>
<dbReference type="Gene3D" id="3.40.50.720">
    <property type="entry name" value="NAD(P)-binding Rossmann-like Domain"/>
    <property type="match status" value="1"/>
</dbReference>
<dbReference type="KEGG" id="alus:STSP2_02987"/>
<feature type="chain" id="PRO_5013115400" evidence="1">
    <location>
        <begin position="24"/>
        <end position="457"/>
    </location>
</feature>
<evidence type="ECO:0000259" key="2">
    <source>
        <dbReference type="Pfam" id="PF01408"/>
    </source>
</evidence>
<evidence type="ECO:0000256" key="1">
    <source>
        <dbReference type="SAM" id="SignalP"/>
    </source>
</evidence>
<protein>
    <submittedName>
        <fullName evidence="4">Uncharacterized protein</fullName>
    </submittedName>
</protein>
<feature type="domain" description="Gfo/Idh/MocA-like oxidoreductase N-terminal" evidence="2">
    <location>
        <begin position="82"/>
        <end position="159"/>
    </location>
</feature>
<dbReference type="STRING" id="1936003.STSP2_02987"/>
<sequence precursor="true">MIQKISMALIGALILMAGCSANSNISQSEDQVSFITLDPGHFHAALVQKTMYEGVSPTVNVYAPEGPDVKDHLKRIEGFNTRTQAPTNWTEKVYTGDDFLQKMIDQKKGNVVVVSGNNSKKTDYIYKSVDAGFNVLADKPMVIIPEKFDLLLEAFDTAEKNDVLLYDIMTERYEITTILQKELSQIEPLFGGLVAGTPDNPAVTKESVHHFFKYVAGNPIKRPGWFFDPEQRGEGLSDVSTHLVDLIQWECFPGQIIDYKSDIKMLDARRWTTSMTKEQFSKVTGLEPYPDYLSQYVEGDKLNVYSNGEMNYVINGVHAKVSVAWNYQAPEGAGDTHYSIMRGNRADLIIRQGEKEGYKPTLYVEAVNGSEIAAQLKKAVQQTLQNKYPGIALEQLTDGKWKVVIPDKYRVGHEAHFAQVTEKYLNFLEQGRMPEWEVPNMIAKYYTTMQALETASK</sequence>
<proteinExistence type="predicted"/>
<dbReference type="AlphaFoldDB" id="A0A1U9NQ99"/>
<dbReference type="SUPFAM" id="SSF51735">
    <property type="entry name" value="NAD(P)-binding Rossmann-fold domains"/>
    <property type="match status" value="1"/>
</dbReference>
<dbReference type="InterPro" id="IPR000683">
    <property type="entry name" value="Gfo/Idh/MocA-like_OxRdtase_N"/>
</dbReference>
<reference evidence="5" key="1">
    <citation type="submission" date="2017-02" db="EMBL/GenBank/DDBJ databases">
        <title>Comparative genomics and description of representatives of a novel lineage of planctomycetes thriving in anoxic sediments.</title>
        <authorList>
            <person name="Spring S."/>
            <person name="Bunk B."/>
            <person name="Sproer C."/>
        </authorList>
    </citation>
    <scope>NUCLEOTIDE SEQUENCE [LARGE SCALE GENOMIC DNA]</scope>
    <source>
        <strain evidence="5">ST-NAGAB-D1</strain>
    </source>
</reference>
<evidence type="ECO:0000259" key="3">
    <source>
        <dbReference type="Pfam" id="PF16490"/>
    </source>
</evidence>
<dbReference type="Pfam" id="PF01408">
    <property type="entry name" value="GFO_IDH_MocA"/>
    <property type="match status" value="1"/>
</dbReference>
<accession>A0A1U9NQ99</accession>
<dbReference type="Pfam" id="PF16490">
    <property type="entry name" value="Oxidoreduct_C"/>
    <property type="match status" value="1"/>
</dbReference>
<name>A0A1U9NQ99_9BACT</name>
<dbReference type="EMBL" id="CP019791">
    <property type="protein sequence ID" value="AQT69790.1"/>
    <property type="molecule type" value="Genomic_DNA"/>
</dbReference>
<gene>
    <name evidence="4" type="ORF">STSP2_02987</name>
</gene>
<evidence type="ECO:0000313" key="5">
    <source>
        <dbReference type="Proteomes" id="UP000189674"/>
    </source>
</evidence>
<evidence type="ECO:0000313" key="4">
    <source>
        <dbReference type="EMBL" id="AQT69790.1"/>
    </source>
</evidence>
<dbReference type="InterPro" id="IPR036291">
    <property type="entry name" value="NAD(P)-bd_dom_sf"/>
</dbReference>
<feature type="signal peptide" evidence="1">
    <location>
        <begin position="1"/>
        <end position="23"/>
    </location>
</feature>
<dbReference type="GO" id="GO:0000166">
    <property type="term" value="F:nucleotide binding"/>
    <property type="evidence" value="ECO:0007669"/>
    <property type="project" value="InterPro"/>
</dbReference>
<feature type="domain" description="Putative oxidoreductase C-terminal" evidence="3">
    <location>
        <begin position="179"/>
        <end position="455"/>
    </location>
</feature>
<dbReference type="Proteomes" id="UP000189674">
    <property type="component" value="Chromosome"/>
</dbReference>
<dbReference type="OrthoDB" id="9785257at2"/>
<dbReference type="PROSITE" id="PS51257">
    <property type="entry name" value="PROKAR_LIPOPROTEIN"/>
    <property type="match status" value="1"/>
</dbReference>
<organism evidence="4 5">
    <name type="scientific">Anaerohalosphaera lusitana</name>
    <dbReference type="NCBI Taxonomy" id="1936003"/>
    <lineage>
        <taxon>Bacteria</taxon>
        <taxon>Pseudomonadati</taxon>
        <taxon>Planctomycetota</taxon>
        <taxon>Phycisphaerae</taxon>
        <taxon>Sedimentisphaerales</taxon>
        <taxon>Anaerohalosphaeraceae</taxon>
        <taxon>Anaerohalosphaera</taxon>
    </lineage>
</organism>
<keyword evidence="1" id="KW-0732">Signal</keyword>
<dbReference type="InterPro" id="IPR032459">
    <property type="entry name" value="Oxidoreduct_C"/>
</dbReference>